<dbReference type="CDD" id="cd06170">
    <property type="entry name" value="LuxR_C_like"/>
    <property type="match status" value="1"/>
</dbReference>
<evidence type="ECO:0000256" key="1">
    <source>
        <dbReference type="ARBA" id="ARBA00023125"/>
    </source>
</evidence>
<dbReference type="OrthoDB" id="9808843at2"/>
<proteinExistence type="predicted"/>
<dbReference type="InterPro" id="IPR016032">
    <property type="entry name" value="Sig_transdc_resp-reg_C-effctor"/>
</dbReference>
<accession>A0A1M6WUS8</accession>
<dbReference type="PROSITE" id="PS50043">
    <property type="entry name" value="HTH_LUXR_2"/>
    <property type="match status" value="1"/>
</dbReference>
<dbReference type="Proteomes" id="UP000184363">
    <property type="component" value="Unassembled WGS sequence"/>
</dbReference>
<dbReference type="PRINTS" id="PR00038">
    <property type="entry name" value="HTHLUXR"/>
</dbReference>
<dbReference type="PANTHER" id="PTHR43214">
    <property type="entry name" value="TWO-COMPONENT RESPONSE REGULATOR"/>
    <property type="match status" value="1"/>
</dbReference>
<dbReference type="PANTHER" id="PTHR43214:SF43">
    <property type="entry name" value="TWO-COMPONENT RESPONSE REGULATOR"/>
    <property type="match status" value="1"/>
</dbReference>
<dbReference type="SUPFAM" id="SSF46894">
    <property type="entry name" value="C-terminal effector domain of the bipartite response regulators"/>
    <property type="match status" value="1"/>
</dbReference>
<evidence type="ECO:0000313" key="3">
    <source>
        <dbReference type="EMBL" id="SHK97483.1"/>
    </source>
</evidence>
<dbReference type="SMART" id="SM00421">
    <property type="entry name" value="HTH_LUXR"/>
    <property type="match status" value="1"/>
</dbReference>
<sequence length="227" mass="24842">MTPTKIIAVSPRRLVRYGLRFLLGHRQDVRLLAEVDRLAHAARLLTHTAPHVIVVDAEALDPQTLDAAVMQEIRHRHPMCRVVALAELAEVPRLQLSNVGFARVLDRDAVGPELATTLQTVRSARADVLRMNRVAELDSGGEQAARPAVPKLTEREFEVLTLVALGCTNSEIAERLYISNAAAKFHVGSLIRKFGVANRTAVTFEASRIGLIRPTGARAAQNVRATS</sequence>
<dbReference type="Pfam" id="PF00196">
    <property type="entry name" value="GerE"/>
    <property type="match status" value="1"/>
</dbReference>
<dbReference type="GO" id="GO:0003677">
    <property type="term" value="F:DNA binding"/>
    <property type="evidence" value="ECO:0007669"/>
    <property type="project" value="UniProtKB-KW"/>
</dbReference>
<dbReference type="STRING" id="1848.SAMN05443637_115123"/>
<dbReference type="AlphaFoldDB" id="A0A1M6WUS8"/>
<feature type="domain" description="HTH luxR-type" evidence="2">
    <location>
        <begin position="145"/>
        <end position="210"/>
    </location>
</feature>
<protein>
    <submittedName>
        <fullName evidence="3">DNA-binding response regulator, NarL/FixJ family, contains REC and HTH domains</fullName>
    </submittedName>
</protein>
<reference evidence="3 4" key="1">
    <citation type="submission" date="2016-11" db="EMBL/GenBank/DDBJ databases">
        <authorList>
            <person name="Jaros S."/>
            <person name="Januszkiewicz K."/>
            <person name="Wedrychowicz H."/>
        </authorList>
    </citation>
    <scope>NUCLEOTIDE SEQUENCE [LARGE SCALE GENOMIC DNA]</scope>
    <source>
        <strain evidence="3 4">DSM 43832</strain>
    </source>
</reference>
<keyword evidence="4" id="KW-1185">Reference proteome</keyword>
<dbReference type="EMBL" id="FRAP01000015">
    <property type="protein sequence ID" value="SHK97483.1"/>
    <property type="molecule type" value="Genomic_DNA"/>
</dbReference>
<gene>
    <name evidence="3" type="ORF">SAMN05443637_115123</name>
</gene>
<dbReference type="RefSeq" id="WP_073458582.1">
    <property type="nucleotide sequence ID" value="NZ_CALGVN010000033.1"/>
</dbReference>
<evidence type="ECO:0000313" key="4">
    <source>
        <dbReference type="Proteomes" id="UP000184363"/>
    </source>
</evidence>
<dbReference type="GO" id="GO:0006355">
    <property type="term" value="P:regulation of DNA-templated transcription"/>
    <property type="evidence" value="ECO:0007669"/>
    <property type="project" value="InterPro"/>
</dbReference>
<name>A0A1M6WUS8_PSETH</name>
<dbReference type="InterPro" id="IPR039420">
    <property type="entry name" value="WalR-like"/>
</dbReference>
<keyword evidence="1 3" id="KW-0238">DNA-binding</keyword>
<dbReference type="InterPro" id="IPR000792">
    <property type="entry name" value="Tscrpt_reg_LuxR_C"/>
</dbReference>
<dbReference type="Gene3D" id="3.40.50.2300">
    <property type="match status" value="1"/>
</dbReference>
<evidence type="ECO:0000259" key="2">
    <source>
        <dbReference type="PROSITE" id="PS50043"/>
    </source>
</evidence>
<organism evidence="3 4">
    <name type="scientific">Pseudonocardia thermophila</name>
    <dbReference type="NCBI Taxonomy" id="1848"/>
    <lineage>
        <taxon>Bacteria</taxon>
        <taxon>Bacillati</taxon>
        <taxon>Actinomycetota</taxon>
        <taxon>Actinomycetes</taxon>
        <taxon>Pseudonocardiales</taxon>
        <taxon>Pseudonocardiaceae</taxon>
        <taxon>Pseudonocardia</taxon>
    </lineage>
</organism>